<dbReference type="SUPFAM" id="SSF55347">
    <property type="entry name" value="Glyceraldehyde-3-phosphate dehydrogenase-like, C-terminal domain"/>
    <property type="match status" value="1"/>
</dbReference>
<dbReference type="InterPro" id="IPR019546">
    <property type="entry name" value="TAT_signal_bac_arc"/>
</dbReference>
<evidence type="ECO:0000313" key="2">
    <source>
        <dbReference type="Proteomes" id="UP000286260"/>
    </source>
</evidence>
<organism evidence="1 2">
    <name type="scientific">Parabacteroides merdae</name>
    <dbReference type="NCBI Taxonomy" id="46503"/>
    <lineage>
        <taxon>Bacteria</taxon>
        <taxon>Pseudomonadati</taxon>
        <taxon>Bacteroidota</taxon>
        <taxon>Bacteroidia</taxon>
        <taxon>Bacteroidales</taxon>
        <taxon>Tannerellaceae</taxon>
        <taxon>Parabacteroides</taxon>
    </lineage>
</organism>
<dbReference type="PROSITE" id="PS51318">
    <property type="entry name" value="TAT"/>
    <property type="match status" value="1"/>
</dbReference>
<dbReference type="AlphaFoldDB" id="A0A3R6DI49"/>
<accession>A0A3R6DI49</accession>
<sequence length="448" mass="50041">MKNTTTRRGFIKQVAATGVGLTIGGMSFKATSAKSYANIMGSNERVNMAVMGTNGRGAGMARNFQSRKDVEMRYVCDVEEKALAKGVAAVKKVGGNPKTEKDIRKILEDKNIDAILVTAPDHWHAPATIMACQAGKHVYCEKPCSHNPHEGELSLAAARKYNRVVQVGAQRRSWPGLTEGIEALHNGVIGKVHFAKAWYTNNRKSIGFGKEMPAPSTIDFDLWQGPAPRRSYRDNLIHYNWHWFWHWGTGEALNNGTHEIDVVRWGLGLDFPTAVSSEGGRFRYKDDWETPDTQTIDIRFGDDCLVTWEGRSCNSRDTEGRDRGVIFYGEGGALETGHNGYRIFDMKNKLVKELASKDVIDGRDPNSPSANLDMGHIADFIDAIKTNRRPNGDIEELHKSTLLVQLGNIAWRTGHRLMIDPSNGHIVNDPEAQRLWSRTYEPGWEPIV</sequence>
<comment type="caution">
    <text evidence="1">The sequence shown here is derived from an EMBL/GenBank/DDBJ whole genome shotgun (WGS) entry which is preliminary data.</text>
</comment>
<dbReference type="InterPro" id="IPR036291">
    <property type="entry name" value="NAD(P)-bd_dom_sf"/>
</dbReference>
<evidence type="ECO:0000313" key="1">
    <source>
        <dbReference type="EMBL" id="RHC88953.1"/>
    </source>
</evidence>
<dbReference type="PANTHER" id="PTHR43818:SF5">
    <property type="entry name" value="OXIDOREDUCTASE FAMILY PROTEIN"/>
    <property type="match status" value="1"/>
</dbReference>
<dbReference type="SUPFAM" id="SSF51735">
    <property type="entry name" value="NAD(P)-binding Rossmann-fold domains"/>
    <property type="match status" value="1"/>
</dbReference>
<dbReference type="RefSeq" id="WP_122203938.1">
    <property type="nucleotide sequence ID" value="NZ_BAABZJ010000001.1"/>
</dbReference>
<reference evidence="1 2" key="1">
    <citation type="submission" date="2018-08" db="EMBL/GenBank/DDBJ databases">
        <title>A genome reference for cultivated species of the human gut microbiota.</title>
        <authorList>
            <person name="Zou Y."/>
            <person name="Xue W."/>
            <person name="Luo G."/>
        </authorList>
    </citation>
    <scope>NUCLEOTIDE SEQUENCE [LARGE SCALE GENOMIC DNA]</scope>
    <source>
        <strain evidence="1 2">AM34-17</strain>
    </source>
</reference>
<dbReference type="Pfam" id="PF01408">
    <property type="entry name" value="GFO_IDH_MocA"/>
    <property type="match status" value="1"/>
</dbReference>
<dbReference type="InterPro" id="IPR050463">
    <property type="entry name" value="Gfo/Idh/MocA_oxidrdct_glycsds"/>
</dbReference>
<dbReference type="InterPro" id="IPR000683">
    <property type="entry name" value="Gfo/Idh/MocA-like_OxRdtase_N"/>
</dbReference>
<dbReference type="NCBIfam" id="TIGR01409">
    <property type="entry name" value="TAT_signal_seq"/>
    <property type="match status" value="1"/>
</dbReference>
<dbReference type="Pfam" id="PF19051">
    <property type="entry name" value="GFO_IDH_MocA_C2"/>
    <property type="match status" value="1"/>
</dbReference>
<protein>
    <submittedName>
        <fullName evidence="1">Gfo/Idh/MocA family oxidoreductase</fullName>
    </submittedName>
</protein>
<dbReference type="EMBL" id="QSII01000003">
    <property type="protein sequence ID" value="RHC88953.1"/>
    <property type="molecule type" value="Genomic_DNA"/>
</dbReference>
<dbReference type="Gene3D" id="3.30.360.10">
    <property type="entry name" value="Dihydrodipicolinate Reductase, domain 2"/>
    <property type="match status" value="1"/>
</dbReference>
<dbReference type="Proteomes" id="UP000286260">
    <property type="component" value="Unassembled WGS sequence"/>
</dbReference>
<dbReference type="GO" id="GO:0000166">
    <property type="term" value="F:nucleotide binding"/>
    <property type="evidence" value="ECO:0007669"/>
    <property type="project" value="InterPro"/>
</dbReference>
<name>A0A3R6DI49_9BACT</name>
<proteinExistence type="predicted"/>
<dbReference type="PANTHER" id="PTHR43818">
    <property type="entry name" value="BCDNA.GH03377"/>
    <property type="match status" value="1"/>
</dbReference>
<dbReference type="InterPro" id="IPR006311">
    <property type="entry name" value="TAT_signal"/>
</dbReference>
<dbReference type="InterPro" id="IPR043906">
    <property type="entry name" value="Gfo/Idh/MocA_OxRdtase_bact_C"/>
</dbReference>
<dbReference type="Gene3D" id="3.40.50.720">
    <property type="entry name" value="NAD(P)-binding Rossmann-like Domain"/>
    <property type="match status" value="1"/>
</dbReference>
<gene>
    <name evidence="1" type="ORF">DW828_03210</name>
</gene>